<gene>
    <name evidence="3" type="ORF">SAMN05192576_2862</name>
</gene>
<dbReference type="Pfam" id="PF03793">
    <property type="entry name" value="PASTA"/>
    <property type="match status" value="2"/>
</dbReference>
<feature type="region of interest" description="Disordered" evidence="1">
    <location>
        <begin position="57"/>
        <end position="76"/>
    </location>
</feature>
<dbReference type="STRING" id="1005944.SAMN05192576_2862"/>
<evidence type="ECO:0000313" key="4">
    <source>
        <dbReference type="Proteomes" id="UP000199004"/>
    </source>
</evidence>
<dbReference type="RefSeq" id="WP_091025471.1">
    <property type="nucleotide sequence ID" value="NZ_BKAE01000010.1"/>
</dbReference>
<dbReference type="Proteomes" id="UP000199004">
    <property type="component" value="Unassembled WGS sequence"/>
</dbReference>
<feature type="domain" description="PASTA" evidence="2">
    <location>
        <begin position="73"/>
        <end position="148"/>
    </location>
</feature>
<accession>A0A1H0EHU7</accession>
<sequence length="537" mass="56918">MLTDSEARALLREAATTIDVAPSGPIETSGRRPRWQALAAAAAVLVLVSGAAAVVARGSDGDRPDPAPSPSMTPDSVLQADQIPSVFGLSVQHAEAMLTDLGLEVQPSRYPDDIAQECGEPPGRAWRTEPPIGTRFEPGDPVTLVPSGVDMSGAYCIPQPRRQESYAFLDFAGSRGPGPTFADQVTLYVDGALTATLSADEAADQEAWGESSALTILERARQVVVPASDRGEFVTRTYGAYRGPFLTTRVGNPVDACRWGRVPAPPAGRQAWSIELSLITSDDCPAAVDLYETGGRIDTVIAYSAAPKPRSTNPGQLAVPKVVGIDEAAARAVLLDLGIDVSVDYKDRAGCLPDGVVLRQQPTAGEPAPHGDRVHLVVNRNQDDGCGGPPGPAAGERDRIGRLFVEFARGERDLPPVDTPVDLYLGNRFVKTISAEDSGVRSSYELCVPGGYAERSCPLSSIPLLAEGGDVELLADNPYELLSLLEPETPPQFRDRNAVTVAPTRDENRALLDTWAVQIGYNDVGQITAVNLLMGAP</sequence>
<dbReference type="CDD" id="cd06577">
    <property type="entry name" value="PASTA_pknB"/>
    <property type="match status" value="2"/>
</dbReference>
<protein>
    <submittedName>
        <fullName evidence="3">PASTA domain-containing protein</fullName>
    </submittedName>
</protein>
<reference evidence="3 4" key="1">
    <citation type="submission" date="2016-10" db="EMBL/GenBank/DDBJ databases">
        <authorList>
            <person name="de Groot N.N."/>
        </authorList>
    </citation>
    <scope>NUCLEOTIDE SEQUENCE [LARGE SCALE GENOMIC DNA]</scope>
    <source>
        <strain evidence="3 4">CGMCC 1.11147</strain>
    </source>
</reference>
<dbReference type="AlphaFoldDB" id="A0A1H0EHU7"/>
<dbReference type="OrthoDB" id="9980232at2"/>
<proteinExistence type="predicted"/>
<dbReference type="Gene3D" id="3.30.10.20">
    <property type="match status" value="2"/>
</dbReference>
<dbReference type="EMBL" id="FNIC01000004">
    <property type="protein sequence ID" value="SDN81849.1"/>
    <property type="molecule type" value="Genomic_DNA"/>
</dbReference>
<dbReference type="InterPro" id="IPR005543">
    <property type="entry name" value="PASTA_dom"/>
</dbReference>
<dbReference type="PROSITE" id="PS51178">
    <property type="entry name" value="PASTA"/>
    <property type="match status" value="2"/>
</dbReference>
<organism evidence="3 4">
    <name type="scientific">Nocardioides szechwanensis</name>
    <dbReference type="NCBI Taxonomy" id="1005944"/>
    <lineage>
        <taxon>Bacteria</taxon>
        <taxon>Bacillati</taxon>
        <taxon>Actinomycetota</taxon>
        <taxon>Actinomycetes</taxon>
        <taxon>Propionibacteriales</taxon>
        <taxon>Nocardioidaceae</taxon>
        <taxon>Nocardioides</taxon>
    </lineage>
</organism>
<feature type="domain" description="PASTA" evidence="2">
    <location>
        <begin position="313"/>
        <end position="380"/>
    </location>
</feature>
<evidence type="ECO:0000259" key="2">
    <source>
        <dbReference type="PROSITE" id="PS51178"/>
    </source>
</evidence>
<keyword evidence="4" id="KW-1185">Reference proteome</keyword>
<dbReference type="SMART" id="SM00740">
    <property type="entry name" value="PASTA"/>
    <property type="match status" value="2"/>
</dbReference>
<name>A0A1H0EHU7_9ACTN</name>
<evidence type="ECO:0000256" key="1">
    <source>
        <dbReference type="SAM" id="MobiDB-lite"/>
    </source>
</evidence>
<evidence type="ECO:0000313" key="3">
    <source>
        <dbReference type="EMBL" id="SDN81849.1"/>
    </source>
</evidence>